<dbReference type="Pfam" id="PF13466">
    <property type="entry name" value="STAS_2"/>
    <property type="match status" value="1"/>
</dbReference>
<name>A0A1Y0D5N0_9GAMM</name>
<proteinExistence type="predicted"/>
<dbReference type="InterPro" id="IPR036513">
    <property type="entry name" value="STAS_dom_sf"/>
</dbReference>
<organism evidence="2 3">
    <name type="scientific">Oceanisphaera profunda</name>
    <dbReference type="NCBI Taxonomy" id="1416627"/>
    <lineage>
        <taxon>Bacteria</taxon>
        <taxon>Pseudomonadati</taxon>
        <taxon>Pseudomonadota</taxon>
        <taxon>Gammaproteobacteria</taxon>
        <taxon>Aeromonadales</taxon>
        <taxon>Aeromonadaceae</taxon>
        <taxon>Oceanisphaera</taxon>
    </lineage>
</organism>
<keyword evidence="3" id="KW-1185">Reference proteome</keyword>
<dbReference type="SUPFAM" id="SSF52091">
    <property type="entry name" value="SpoIIaa-like"/>
    <property type="match status" value="1"/>
</dbReference>
<accession>A0A1Y0D5N0</accession>
<protein>
    <submittedName>
        <fullName evidence="2">Anti-anti-sigma factor</fullName>
    </submittedName>
</protein>
<gene>
    <name evidence="2" type="ORF">CBP31_09670</name>
</gene>
<feature type="domain" description="MlaB-like STAS" evidence="1">
    <location>
        <begin position="16"/>
        <end position="80"/>
    </location>
</feature>
<dbReference type="InterPro" id="IPR058548">
    <property type="entry name" value="MlaB-like_STAS"/>
</dbReference>
<dbReference type="EMBL" id="CP021377">
    <property type="protein sequence ID" value="ART82862.1"/>
    <property type="molecule type" value="Genomic_DNA"/>
</dbReference>
<reference evidence="2 3" key="1">
    <citation type="journal article" date="2014" name="Int. J. Syst. Evol. Microbiol.">
        <title>Oceanisphaera profunda sp. nov., a marine bacterium isolated from deep-sea sediment, and emended description of the genus Oceanisphaera.</title>
        <authorList>
            <person name="Xu Z."/>
            <person name="Zhang X.Y."/>
            <person name="Su H.N."/>
            <person name="Yu Z.C."/>
            <person name="Liu C."/>
            <person name="Li H."/>
            <person name="Chen X.L."/>
            <person name="Song X.Y."/>
            <person name="Xie B.B."/>
            <person name="Qin Q.L."/>
            <person name="Zhou B.C."/>
            <person name="Shi M."/>
            <person name="Huang Y."/>
            <person name="Zhang Y.Z."/>
        </authorList>
    </citation>
    <scope>NUCLEOTIDE SEQUENCE [LARGE SCALE GENOMIC DNA]</scope>
    <source>
        <strain evidence="2 3">SM1222</strain>
    </source>
</reference>
<dbReference type="Gene3D" id="3.30.750.24">
    <property type="entry name" value="STAS domain"/>
    <property type="match status" value="1"/>
</dbReference>
<sequence length="98" mass="10798">MKLSQPLTLPLTKAQLPTYWAQRAELFSQNKADLSAVREIDSIGLAFLVQWSQSLAADARPLTLSTPPASFYPLADLYGVGEFFAPTDNLVESQNEPE</sequence>
<dbReference type="Proteomes" id="UP000243937">
    <property type="component" value="Chromosome"/>
</dbReference>
<dbReference type="AlphaFoldDB" id="A0A1Y0D5N0"/>
<dbReference type="RefSeq" id="WP_087036778.1">
    <property type="nucleotide sequence ID" value="NZ_CP021377.1"/>
</dbReference>
<dbReference type="OrthoDB" id="5600674at2"/>
<evidence type="ECO:0000313" key="2">
    <source>
        <dbReference type="EMBL" id="ART82862.1"/>
    </source>
</evidence>
<evidence type="ECO:0000259" key="1">
    <source>
        <dbReference type="Pfam" id="PF13466"/>
    </source>
</evidence>
<evidence type="ECO:0000313" key="3">
    <source>
        <dbReference type="Proteomes" id="UP000243937"/>
    </source>
</evidence>
<dbReference type="KEGG" id="opf:CBP31_09670"/>